<dbReference type="SMART" id="SM00028">
    <property type="entry name" value="TPR"/>
    <property type="match status" value="3"/>
</dbReference>
<evidence type="ECO:0000256" key="2">
    <source>
        <dbReference type="ARBA" id="ARBA00022490"/>
    </source>
</evidence>
<dbReference type="PROSITE" id="PS50005">
    <property type="entry name" value="TPR"/>
    <property type="match status" value="1"/>
</dbReference>
<evidence type="ECO:0000313" key="11">
    <source>
        <dbReference type="Proteomes" id="UP000285624"/>
    </source>
</evidence>
<dbReference type="Proteomes" id="UP000285624">
    <property type="component" value="Unassembled WGS sequence"/>
</dbReference>
<sequence length="405" mass="47495">MNPIKMLDMEHRTGISQQEVDDFSNRMDLISKAMEDIKNGTFDPLKCNIPGYKTLEQEEQERKERVKREEERRKREDEHKRREKQEEHDTWWNKAELRFSLRDAEGTEEDDKDISKSARWANRILAAYKARDANDYSLWDQWVPEDPVSLQEKAEREAELEKLRNREFENNNPDFCNQFKEDMEKRQHSQEEKERTAERLKQKGNRCYKKKQYEDAIKSYMQALSASPFNVAVLANIAQCYLRLDELSDCIEFCTRTLYIDADYVKALSRRATAFHQQKRLKEAADDMRKAFALDKENVDIVEQHSIIVGDYEDSVTNSEIEAALQLKSTNSKNKGDGSGALPFSTSSVEELRFSLELLKKMDEQSIVNNPKTEDQHGQVLDAWVAYDLLLPFMERNDIHNSKGL</sequence>
<evidence type="ECO:0000256" key="1">
    <source>
        <dbReference type="ARBA" id="ARBA00004496"/>
    </source>
</evidence>
<dbReference type="EMBL" id="MAYM02000473">
    <property type="protein sequence ID" value="RLN38222.1"/>
    <property type="molecule type" value="Genomic_DNA"/>
</dbReference>
<keyword evidence="3" id="KW-0677">Repeat</keyword>
<dbReference type="PANTHER" id="PTHR45984">
    <property type="entry name" value="RNA (RNA) POLYMERASE II ASSOCIATED PROTEIN HOMOLOG"/>
    <property type="match status" value="1"/>
</dbReference>
<keyword evidence="4 5" id="KW-0802">TPR repeat</keyword>
<keyword evidence="11" id="KW-1185">Reference proteome</keyword>
<evidence type="ECO:0000313" key="9">
    <source>
        <dbReference type="EMBL" id="RLN38222.1"/>
    </source>
</evidence>
<evidence type="ECO:0000256" key="7">
    <source>
        <dbReference type="SAM" id="MobiDB-lite"/>
    </source>
</evidence>
<organism evidence="10 11">
    <name type="scientific">Phytophthora kernoviae</name>
    <dbReference type="NCBI Taxonomy" id="325452"/>
    <lineage>
        <taxon>Eukaryota</taxon>
        <taxon>Sar</taxon>
        <taxon>Stramenopiles</taxon>
        <taxon>Oomycota</taxon>
        <taxon>Peronosporomycetes</taxon>
        <taxon>Peronosporales</taxon>
        <taxon>Peronosporaceae</taxon>
        <taxon>Phytophthora</taxon>
    </lineage>
</organism>
<name>A0A3R7HVW8_9STRA</name>
<dbReference type="Pfam" id="PF14559">
    <property type="entry name" value="TPR_19"/>
    <property type="match status" value="1"/>
</dbReference>
<dbReference type="EMBL" id="MBDN02000167">
    <property type="protein sequence ID" value="RLN78938.1"/>
    <property type="molecule type" value="Genomic_DNA"/>
</dbReference>
<dbReference type="InterPro" id="IPR011990">
    <property type="entry name" value="TPR-like_helical_dom_sf"/>
</dbReference>
<dbReference type="Proteomes" id="UP000792063">
    <property type="component" value="Unassembled WGS sequence"/>
</dbReference>
<dbReference type="GO" id="GO:0006626">
    <property type="term" value="P:protein targeting to mitochondrion"/>
    <property type="evidence" value="ECO:0007669"/>
    <property type="project" value="TreeGrafter"/>
</dbReference>
<feature type="region of interest" description="Disordered" evidence="7">
    <location>
        <begin position="48"/>
        <end position="88"/>
    </location>
</feature>
<keyword evidence="6" id="KW-0175">Coiled coil</keyword>
<dbReference type="STRING" id="325452.A0A3R7HVW8"/>
<evidence type="ECO:0000256" key="3">
    <source>
        <dbReference type="ARBA" id="ARBA00022737"/>
    </source>
</evidence>
<evidence type="ECO:0000313" key="10">
    <source>
        <dbReference type="EMBL" id="RLN78938.1"/>
    </source>
</evidence>
<dbReference type="Gene3D" id="1.25.40.10">
    <property type="entry name" value="Tetratricopeptide repeat domain"/>
    <property type="match status" value="1"/>
</dbReference>
<dbReference type="SUPFAM" id="SSF48452">
    <property type="entry name" value="TPR-like"/>
    <property type="match status" value="1"/>
</dbReference>
<dbReference type="AlphaFoldDB" id="A0A3R7HVW8"/>
<dbReference type="GO" id="GO:0005829">
    <property type="term" value="C:cytosol"/>
    <property type="evidence" value="ECO:0007669"/>
    <property type="project" value="TreeGrafter"/>
</dbReference>
<dbReference type="InterPro" id="IPR051982">
    <property type="entry name" value="CiliaryAsmbly_MitoImport"/>
</dbReference>
<dbReference type="Proteomes" id="UP000285883">
    <property type="component" value="Unassembled WGS sequence"/>
</dbReference>
<protein>
    <submittedName>
        <fullName evidence="10">Uncharacterized protein</fullName>
    </submittedName>
</protein>
<evidence type="ECO:0000256" key="6">
    <source>
        <dbReference type="SAM" id="Coils"/>
    </source>
</evidence>
<dbReference type="EMBL" id="JPWU03000148">
    <property type="protein sequence ID" value="KAG2524687.1"/>
    <property type="molecule type" value="Genomic_DNA"/>
</dbReference>
<gene>
    <name evidence="9" type="ORF">BBI17_005932</name>
    <name evidence="10" type="ORF">BBO99_00005606</name>
    <name evidence="8" type="ORF">JM18_005289</name>
</gene>
<evidence type="ECO:0000313" key="12">
    <source>
        <dbReference type="Proteomes" id="UP000285883"/>
    </source>
</evidence>
<comment type="subcellular location">
    <subcellularLocation>
        <location evidence="1">Cytoplasm</location>
    </subcellularLocation>
</comment>
<feature type="compositionally biased region" description="Basic and acidic residues" evidence="7">
    <location>
        <begin position="60"/>
        <end position="88"/>
    </location>
</feature>
<keyword evidence="2" id="KW-0963">Cytoplasm</keyword>
<comment type="caution">
    <text evidence="10">The sequence shown here is derived from an EMBL/GenBank/DDBJ whole genome shotgun (WGS) entry which is preliminary data.</text>
</comment>
<evidence type="ECO:0000256" key="5">
    <source>
        <dbReference type="PROSITE-ProRule" id="PRU00339"/>
    </source>
</evidence>
<dbReference type="PANTHER" id="PTHR45984:SF1">
    <property type="entry name" value="SPAG1 AXONEMAL DYNEIN ASSEMBLY FACTOR"/>
    <property type="match status" value="1"/>
</dbReference>
<reference evidence="11 12" key="2">
    <citation type="submission" date="2018-07" db="EMBL/GenBank/DDBJ databases">
        <title>Genome sequencing of oomycete isolates from Chile give support for New Zealand origin for Phytophthora kernoviae and make available the first Nothophytophthora sp. genome.</title>
        <authorList>
            <person name="Studholme D.J."/>
            <person name="Sanfuentes E."/>
            <person name="Panda P."/>
            <person name="Hill R."/>
            <person name="Sambles C."/>
            <person name="Grant M."/>
            <person name="Williams N.M."/>
            <person name="Mcdougal R.L."/>
        </authorList>
    </citation>
    <scope>NUCLEOTIDE SEQUENCE [LARGE SCALE GENOMIC DNA]</scope>
    <source>
        <strain evidence="9">Chile2</strain>
        <strain evidence="10">Chile4</strain>
    </source>
</reference>
<accession>A0A3R7HVW8</accession>
<reference evidence="8" key="1">
    <citation type="journal article" date="2015" name="Genom Data">
        <title>Genome sequences of six Phytophthora species associated with forests in New Zealand.</title>
        <authorList>
            <person name="Studholme D.J."/>
            <person name="McDougal R.L."/>
            <person name="Sambles C."/>
            <person name="Hansen E."/>
            <person name="Hardy G."/>
            <person name="Grant M."/>
            <person name="Ganley R.J."/>
            <person name="Williams N.M."/>
        </authorList>
    </citation>
    <scope>NUCLEOTIDE SEQUENCE</scope>
    <source>
        <strain evidence="8">NZFS 3630</strain>
    </source>
</reference>
<reference evidence="8" key="3">
    <citation type="submission" date="2020-06" db="EMBL/GenBank/DDBJ databases">
        <authorList>
            <person name="Studholme D.J."/>
        </authorList>
    </citation>
    <scope>NUCLEOTIDE SEQUENCE</scope>
    <source>
        <strain evidence="8">NZFS 3630</strain>
    </source>
</reference>
<evidence type="ECO:0000256" key="4">
    <source>
        <dbReference type="ARBA" id="ARBA00022803"/>
    </source>
</evidence>
<feature type="repeat" description="TPR" evidence="5">
    <location>
        <begin position="197"/>
        <end position="230"/>
    </location>
</feature>
<dbReference type="GO" id="GO:0031072">
    <property type="term" value="F:heat shock protein binding"/>
    <property type="evidence" value="ECO:0007669"/>
    <property type="project" value="TreeGrafter"/>
</dbReference>
<feature type="coiled-coil region" evidence="6">
    <location>
        <begin position="151"/>
        <end position="203"/>
    </location>
</feature>
<dbReference type="InterPro" id="IPR019734">
    <property type="entry name" value="TPR_rpt"/>
</dbReference>
<evidence type="ECO:0000313" key="8">
    <source>
        <dbReference type="EMBL" id="KAG2524687.1"/>
    </source>
</evidence>
<proteinExistence type="predicted"/>
<dbReference type="GO" id="GO:0005739">
    <property type="term" value="C:mitochondrion"/>
    <property type="evidence" value="ECO:0007669"/>
    <property type="project" value="TreeGrafter"/>
</dbReference>